<organism evidence="1 2">
    <name type="scientific">Bacillus mycoides</name>
    <dbReference type="NCBI Taxonomy" id="1405"/>
    <lineage>
        <taxon>Bacteria</taxon>
        <taxon>Bacillati</taxon>
        <taxon>Bacillota</taxon>
        <taxon>Bacilli</taxon>
        <taxon>Bacillales</taxon>
        <taxon>Bacillaceae</taxon>
        <taxon>Bacillus</taxon>
        <taxon>Bacillus cereus group</taxon>
    </lineage>
</organism>
<dbReference type="AlphaFoldDB" id="A0AAP7W455"/>
<protein>
    <submittedName>
        <fullName evidence="1">Uncharacterized protein</fullName>
    </submittedName>
</protein>
<evidence type="ECO:0000313" key="1">
    <source>
        <dbReference type="EMBL" id="OSX89429.1"/>
    </source>
</evidence>
<dbReference type="EMBL" id="MRWU01000034">
    <property type="protein sequence ID" value="OSX89429.1"/>
    <property type="molecule type" value="Genomic_DNA"/>
</dbReference>
<evidence type="ECO:0000313" key="2">
    <source>
        <dbReference type="Proteomes" id="UP000194131"/>
    </source>
</evidence>
<sequence>MNKEAQNKEVEEKVEIACGQTRQCCGIDKYCEATYHLLPTGSLVFKHCVC</sequence>
<dbReference type="RefSeq" id="WP_158089693.1">
    <property type="nucleotide sequence ID" value="NZ_JBNTOG010000036.1"/>
</dbReference>
<proteinExistence type="predicted"/>
<reference evidence="1 2" key="1">
    <citation type="submission" date="2016-12" db="EMBL/GenBank/DDBJ databases">
        <title>Genome Sequences of Twelve Sporeforming Bacillus Species Isolated from Foods.</title>
        <authorList>
            <person name="De Jong A."/>
            <person name="Holsappel S."/>
            <person name="Kuipers O.P."/>
        </authorList>
    </citation>
    <scope>NUCLEOTIDE SEQUENCE [LARGE SCALE GENOMIC DNA]</scope>
    <source>
        <strain evidence="1 2">S3E15</strain>
    </source>
</reference>
<comment type="caution">
    <text evidence="1">The sequence shown here is derived from an EMBL/GenBank/DDBJ whole genome shotgun (WGS) entry which is preliminary data.</text>
</comment>
<name>A0AAP7W455_BACMY</name>
<accession>A0AAP7W455</accession>
<gene>
    <name evidence="1" type="ORF">S3E15_03908</name>
</gene>
<dbReference type="Proteomes" id="UP000194131">
    <property type="component" value="Unassembled WGS sequence"/>
</dbReference>